<accession>A0AA86P3P7</accession>
<keyword evidence="1" id="KW-0812">Transmembrane</keyword>
<evidence type="ECO:0000313" key="2">
    <source>
        <dbReference type="EMBL" id="CAI9930750.1"/>
    </source>
</evidence>
<keyword evidence="1" id="KW-0472">Membrane</keyword>
<proteinExistence type="predicted"/>
<protein>
    <submittedName>
        <fullName evidence="2">Uncharacterized protein</fullName>
    </submittedName>
</protein>
<dbReference type="Proteomes" id="UP001642409">
    <property type="component" value="Unassembled WGS sequence"/>
</dbReference>
<dbReference type="EMBL" id="CAXDID020000005">
    <property type="protein sequence ID" value="CAL5974790.1"/>
    <property type="molecule type" value="Genomic_DNA"/>
</dbReference>
<organism evidence="2">
    <name type="scientific">Hexamita inflata</name>
    <dbReference type="NCBI Taxonomy" id="28002"/>
    <lineage>
        <taxon>Eukaryota</taxon>
        <taxon>Metamonada</taxon>
        <taxon>Diplomonadida</taxon>
        <taxon>Hexamitidae</taxon>
        <taxon>Hexamitinae</taxon>
        <taxon>Hexamita</taxon>
    </lineage>
</organism>
<feature type="transmembrane region" description="Helical" evidence="1">
    <location>
        <begin position="515"/>
        <end position="540"/>
    </location>
</feature>
<evidence type="ECO:0000313" key="4">
    <source>
        <dbReference type="Proteomes" id="UP001642409"/>
    </source>
</evidence>
<comment type="caution">
    <text evidence="2">The sequence shown here is derived from an EMBL/GenBank/DDBJ whole genome shotgun (WGS) entry which is preliminary data.</text>
</comment>
<keyword evidence="4" id="KW-1185">Reference proteome</keyword>
<sequence length="561" mass="63273">MNIIICVSLMELSRSEKAQMYNCFDTKTDINLFADSGKIVVSIVSTQQQQCKIPHGVLMSLQIDSLGAYEPQIYLLDYDYNNTSEFTVLCDDPICSNLNTAKTALLIIETKTHITYVKVGSVRLANGLATNCFHDNESRVELLDGAIVTDFYPTYSCLNSIVIQQPGPLIMKTPDAAKVYIIYSDDSVSVHDPIIIDVLSANFVPTYVVTSSSATIRVKLSRAGISDHFIQSVMNGVITKAVKKIIVNLLFTTDSILTKTTQTSVNYCKFAGIQNAYSQMSMQLIYGGFITRKVASPSMTAYNTLLTSQQVTSYASEYVFTLNDVNRTSVFWFRIIGSGLPNYLLNVNPVHSTCSARYPNQKCELLSEKLKQYKLSELSVRANFYYYKGAVLVNNYTVTIQKITDSCFSGGYLDVNGNELIINVEQNKESVFCELEENDEVQVVVMWGNNTVIKQFVLDYVPGDQKYSVNNIMIEGTPEIRVKFVRDSEFVDAISLQTYVFHQTSNVKQQSVLTLIYILITNLLFTITYIVWIFLINPLIYKRSQQNSKIPKSFYEEKIDF</sequence>
<dbReference type="EMBL" id="CATOUU010000464">
    <property type="protein sequence ID" value="CAI9930750.1"/>
    <property type="molecule type" value="Genomic_DNA"/>
</dbReference>
<reference evidence="2" key="1">
    <citation type="submission" date="2023-06" db="EMBL/GenBank/DDBJ databases">
        <authorList>
            <person name="Kurt Z."/>
        </authorList>
    </citation>
    <scope>NUCLEOTIDE SEQUENCE</scope>
</reference>
<name>A0AA86P3P7_9EUKA</name>
<gene>
    <name evidence="2" type="ORF">HINF_LOCUS18395</name>
    <name evidence="3" type="ORF">HINF_LOCUS3029</name>
</gene>
<evidence type="ECO:0000256" key="1">
    <source>
        <dbReference type="SAM" id="Phobius"/>
    </source>
</evidence>
<reference evidence="3 4" key="2">
    <citation type="submission" date="2024-07" db="EMBL/GenBank/DDBJ databases">
        <authorList>
            <person name="Akdeniz Z."/>
        </authorList>
    </citation>
    <scope>NUCLEOTIDE SEQUENCE [LARGE SCALE GENOMIC DNA]</scope>
</reference>
<keyword evidence="1" id="KW-1133">Transmembrane helix</keyword>
<evidence type="ECO:0000313" key="3">
    <source>
        <dbReference type="EMBL" id="CAL5974790.1"/>
    </source>
</evidence>
<dbReference type="AlphaFoldDB" id="A0AA86P3P7"/>